<dbReference type="Pfam" id="PF13472">
    <property type="entry name" value="Lipase_GDSL_2"/>
    <property type="match status" value="1"/>
</dbReference>
<dbReference type="InterPro" id="IPR013830">
    <property type="entry name" value="SGNH_hydro"/>
</dbReference>
<dbReference type="Gene3D" id="3.40.50.1110">
    <property type="entry name" value="SGNH hydrolase"/>
    <property type="match status" value="1"/>
</dbReference>
<dbReference type="Proteomes" id="UP000280455">
    <property type="component" value="Chromosome"/>
</dbReference>
<proteinExistence type="predicted"/>
<feature type="domain" description="SGNH hydrolase-type esterase" evidence="1">
    <location>
        <begin position="51"/>
        <end position="222"/>
    </location>
</feature>
<accession>A0AAD0ZJC9</accession>
<dbReference type="RefSeq" id="WP_028684026.1">
    <property type="nucleotide sequence ID" value="NZ_CP027749.1"/>
</dbReference>
<evidence type="ECO:0000259" key="1">
    <source>
        <dbReference type="Pfam" id="PF13472"/>
    </source>
</evidence>
<evidence type="ECO:0000313" key="2">
    <source>
        <dbReference type="EMBL" id="AZE29982.1"/>
    </source>
</evidence>
<dbReference type="EMBL" id="CP027750">
    <property type="protein sequence ID" value="AZE29982.1"/>
    <property type="molecule type" value="Genomic_DNA"/>
</dbReference>
<organism evidence="2 3">
    <name type="scientific">Pseudomonas chlororaphis subsp. aureofaciens</name>
    <dbReference type="NCBI Taxonomy" id="587851"/>
    <lineage>
        <taxon>Bacteria</taxon>
        <taxon>Pseudomonadati</taxon>
        <taxon>Pseudomonadota</taxon>
        <taxon>Gammaproteobacteria</taxon>
        <taxon>Pseudomonadales</taxon>
        <taxon>Pseudomonadaceae</taxon>
        <taxon>Pseudomonas</taxon>
    </lineage>
</organism>
<name>A0AAD0ZJC9_9PSED</name>
<gene>
    <name evidence="2" type="ORF">C4K07_3197</name>
</gene>
<dbReference type="CDD" id="cd01836">
    <property type="entry name" value="FeeA_FeeB_like"/>
    <property type="match status" value="1"/>
</dbReference>
<dbReference type="SUPFAM" id="SSF52266">
    <property type="entry name" value="SGNH hydrolase"/>
    <property type="match status" value="1"/>
</dbReference>
<protein>
    <submittedName>
        <fullName evidence="2">Lysophospholipase L1</fullName>
    </submittedName>
</protein>
<dbReference type="InterPro" id="IPR036514">
    <property type="entry name" value="SGNH_hydro_sf"/>
</dbReference>
<evidence type="ECO:0000313" key="3">
    <source>
        <dbReference type="Proteomes" id="UP000280455"/>
    </source>
</evidence>
<dbReference type="GO" id="GO:0016788">
    <property type="term" value="F:hydrolase activity, acting on ester bonds"/>
    <property type="evidence" value="ECO:0007669"/>
    <property type="project" value="UniProtKB-ARBA"/>
</dbReference>
<sequence>MTDVFAKVALGPLLLAQGLYTRWVTPKLPEAEGPRQGGHADGNGPALRLLILGDSAAAGVGAGTQDEAIAGRLVAGLADDFQLSWQLRAQSGLDSQQLFQLLEDGPAEPFDVALVSIGVNDVTSTIAAAEWQARISRLIELLSERFEARHIVFLPVPPMHLFPALPQPLRWYLGLRARRFNSLLVELLDGQEHCTLLATRFQPAANLMAGDGFHPSPVLYRILADEAAQVIRQRCGR</sequence>
<dbReference type="AlphaFoldDB" id="A0AAD0ZJC9"/>
<reference evidence="2 3" key="1">
    <citation type="submission" date="2018-03" db="EMBL/GenBank/DDBJ databases">
        <title>Diversity of phytobeneficial traits revealed by whole-genome analysis of worldwide-isolated phenazine-producing Pseudomonas spp.</title>
        <authorList>
            <person name="Biessy A."/>
            <person name="Novinscak A."/>
            <person name="Blom J."/>
            <person name="Leger G."/>
            <person name="Thomashow L.S."/>
            <person name="Cazorla F.M."/>
            <person name="Josic D."/>
            <person name="Filion M."/>
        </authorList>
    </citation>
    <scope>NUCLEOTIDE SEQUENCE [LARGE SCALE GENOMIC DNA]</scope>
    <source>
        <strain evidence="2 3">ChPhzS24</strain>
    </source>
</reference>